<dbReference type="InterPro" id="IPR036388">
    <property type="entry name" value="WH-like_DNA-bd_sf"/>
</dbReference>
<dbReference type="RefSeq" id="WP_138244896.1">
    <property type="nucleotide sequence ID" value="NZ_CP040330.1"/>
</dbReference>
<proteinExistence type="predicted"/>
<evidence type="ECO:0000313" key="3">
    <source>
        <dbReference type="Proteomes" id="UP000302218"/>
    </source>
</evidence>
<dbReference type="SUPFAM" id="SSF56024">
    <property type="entry name" value="Phospholipase D/nuclease"/>
    <property type="match status" value="1"/>
</dbReference>
<dbReference type="Proteomes" id="UP000302218">
    <property type="component" value="Chromosome"/>
</dbReference>
<reference evidence="3" key="1">
    <citation type="submission" date="2019-05" db="EMBL/GenBank/DDBJ databases">
        <title>Genome sequence and methylation pattern of the halophilic Archaeon Natrinema versiforme BOL5-4.</title>
        <authorList>
            <person name="DasSarma P."/>
            <person name="Anton B.P."/>
            <person name="DasSarma S.L."/>
            <person name="Martinez F.L."/>
            <person name="Guzman D."/>
            <person name="Roberts R.J."/>
            <person name="DasSarma S."/>
        </authorList>
    </citation>
    <scope>NUCLEOTIDE SEQUENCE [LARGE SCALE GENOMIC DNA]</scope>
    <source>
        <strain evidence="3">BOL5-4</strain>
    </source>
</reference>
<dbReference type="SUPFAM" id="SSF46785">
    <property type="entry name" value="Winged helix' DNA-binding domain"/>
    <property type="match status" value="1"/>
</dbReference>
<dbReference type="Gene3D" id="1.10.10.10">
    <property type="entry name" value="Winged helix-like DNA-binding domain superfamily/Winged helix DNA-binding domain"/>
    <property type="match status" value="1"/>
</dbReference>
<evidence type="ECO:0000259" key="1">
    <source>
        <dbReference type="Pfam" id="PF01978"/>
    </source>
</evidence>
<feature type="domain" description="Transcription regulator TrmB N-terminal" evidence="1">
    <location>
        <begin position="10"/>
        <end position="76"/>
    </location>
</feature>
<dbReference type="OrthoDB" id="30795at2157"/>
<dbReference type="InterPro" id="IPR036390">
    <property type="entry name" value="WH_DNA-bd_sf"/>
</dbReference>
<dbReference type="KEGG" id="nvr:FEJ81_08555"/>
<dbReference type="PANTHER" id="PTHR34293">
    <property type="entry name" value="HTH-TYPE TRANSCRIPTIONAL REGULATOR TRMBL2"/>
    <property type="match status" value="1"/>
</dbReference>
<name>A0A4P8WGC5_9EURY</name>
<dbReference type="GeneID" id="40265318"/>
<sequence>MSEADAIEALEELGLRTYEARCFVALTQLSEGTAKEISQVADVPQSRVYDVVDQLHRLGLVDIQESDPRRYAVVSVDVARKRLRQEYRDHLETATTNLRELERRTTDDDGVWKVAGHQDLCNRTAAAVEDATSEIYLLAADADLLEPALLERLAAAHDRGVAVFVEVPSTSARGTVREAVPTARVSVTDFAFDSQGPADRSLGRLLLVDRETVVLSALTEGIVPRETAETGIWASERGHGLIVWFRYVLEERLATVEFETGDPVEPRDPNAECTACEE</sequence>
<protein>
    <submittedName>
        <fullName evidence="2">TrmB family transcriptional regulator</fullName>
    </submittedName>
</protein>
<dbReference type="InterPro" id="IPR051797">
    <property type="entry name" value="TrmB-like"/>
</dbReference>
<dbReference type="PANTHER" id="PTHR34293:SF1">
    <property type="entry name" value="HTH-TYPE TRANSCRIPTIONAL REGULATOR TRMBL2"/>
    <property type="match status" value="1"/>
</dbReference>
<dbReference type="EMBL" id="CP040330">
    <property type="protein sequence ID" value="QCS42408.1"/>
    <property type="molecule type" value="Genomic_DNA"/>
</dbReference>
<gene>
    <name evidence="2" type="ORF">FEJ81_08555</name>
</gene>
<dbReference type="InterPro" id="IPR002831">
    <property type="entry name" value="Tscrpt_reg_TrmB_N"/>
</dbReference>
<dbReference type="Pfam" id="PF01978">
    <property type="entry name" value="TrmB"/>
    <property type="match status" value="1"/>
</dbReference>
<dbReference type="AlphaFoldDB" id="A0A4P8WGC5"/>
<accession>A0A4P8WGC5</accession>
<evidence type="ECO:0000313" key="2">
    <source>
        <dbReference type="EMBL" id="QCS42408.1"/>
    </source>
</evidence>
<organism evidence="2 3">
    <name type="scientific">Natrinema versiforme</name>
    <dbReference type="NCBI Taxonomy" id="88724"/>
    <lineage>
        <taxon>Archaea</taxon>
        <taxon>Methanobacteriati</taxon>
        <taxon>Methanobacteriota</taxon>
        <taxon>Stenosarchaea group</taxon>
        <taxon>Halobacteria</taxon>
        <taxon>Halobacteriales</taxon>
        <taxon>Natrialbaceae</taxon>
        <taxon>Natrinema</taxon>
    </lineage>
</organism>